<comment type="caution">
    <text evidence="4">The sequence shown here is derived from an EMBL/GenBank/DDBJ whole genome shotgun (WGS) entry which is preliminary data.</text>
</comment>
<sequence length="168" mass="18342">MSHFHFLCFLLANTFLGLAIGTNEQEIIIQSLSAPSSNPPSQSPSSDQRTITNEAPQIGRKLGKHQQHKQVSTSNTPIPSPSEAPQIEKKMHASSEGTIPNHHKNSIEPNEEVLGSQGQVHFVKQHHHSYDKSIAGGGVILGGLATTFLVTVFCYIRATRRRKSDITA</sequence>
<protein>
    <submittedName>
        <fullName evidence="4">Uncharacterized protein</fullName>
    </submittedName>
</protein>
<dbReference type="OrthoDB" id="686454at2759"/>
<keyword evidence="2" id="KW-1133">Transmembrane helix</keyword>
<name>A0A6A4QAQ7_LUPAL</name>
<accession>A0A6A4QAQ7</accession>
<evidence type="ECO:0000256" key="3">
    <source>
        <dbReference type="SAM" id="SignalP"/>
    </source>
</evidence>
<gene>
    <name evidence="4" type="ORF">Lalb_Chr07g0193271</name>
</gene>
<keyword evidence="2" id="KW-0472">Membrane</keyword>
<feature type="transmembrane region" description="Helical" evidence="2">
    <location>
        <begin position="134"/>
        <end position="156"/>
    </location>
</feature>
<keyword evidence="3" id="KW-0732">Signal</keyword>
<evidence type="ECO:0000256" key="1">
    <source>
        <dbReference type="SAM" id="MobiDB-lite"/>
    </source>
</evidence>
<feature type="chain" id="PRO_5043938388" evidence="3">
    <location>
        <begin position="22"/>
        <end position="168"/>
    </location>
</feature>
<feature type="region of interest" description="Disordered" evidence="1">
    <location>
        <begin position="58"/>
        <end position="109"/>
    </location>
</feature>
<feature type="signal peptide" evidence="3">
    <location>
        <begin position="1"/>
        <end position="21"/>
    </location>
</feature>
<dbReference type="Proteomes" id="UP000447434">
    <property type="component" value="Chromosome 7"/>
</dbReference>
<evidence type="ECO:0000313" key="5">
    <source>
        <dbReference type="Proteomes" id="UP000447434"/>
    </source>
</evidence>
<keyword evidence="5" id="KW-1185">Reference proteome</keyword>
<dbReference type="PANTHER" id="PTHR34558:SF9">
    <property type="entry name" value="F3L24.15 PROTEIN"/>
    <property type="match status" value="1"/>
</dbReference>
<organism evidence="4 5">
    <name type="scientific">Lupinus albus</name>
    <name type="common">White lupine</name>
    <name type="synonym">Lupinus termis</name>
    <dbReference type="NCBI Taxonomy" id="3870"/>
    <lineage>
        <taxon>Eukaryota</taxon>
        <taxon>Viridiplantae</taxon>
        <taxon>Streptophyta</taxon>
        <taxon>Embryophyta</taxon>
        <taxon>Tracheophyta</taxon>
        <taxon>Spermatophyta</taxon>
        <taxon>Magnoliopsida</taxon>
        <taxon>eudicotyledons</taxon>
        <taxon>Gunneridae</taxon>
        <taxon>Pentapetalae</taxon>
        <taxon>rosids</taxon>
        <taxon>fabids</taxon>
        <taxon>Fabales</taxon>
        <taxon>Fabaceae</taxon>
        <taxon>Papilionoideae</taxon>
        <taxon>50 kb inversion clade</taxon>
        <taxon>genistoids sensu lato</taxon>
        <taxon>core genistoids</taxon>
        <taxon>Genisteae</taxon>
        <taxon>Lupinus</taxon>
    </lineage>
</organism>
<evidence type="ECO:0000256" key="2">
    <source>
        <dbReference type="SAM" id="Phobius"/>
    </source>
</evidence>
<keyword evidence="2" id="KW-0812">Transmembrane</keyword>
<dbReference type="PANTHER" id="PTHR34558">
    <property type="entry name" value="EXPRESSED PROTEIN"/>
    <property type="match status" value="1"/>
</dbReference>
<proteinExistence type="predicted"/>
<dbReference type="AlphaFoldDB" id="A0A6A4QAQ7"/>
<evidence type="ECO:0000313" key="4">
    <source>
        <dbReference type="EMBL" id="KAE9611017.1"/>
    </source>
</evidence>
<reference evidence="5" key="1">
    <citation type="journal article" date="2020" name="Nat. Commun.">
        <title>Genome sequence of the cluster root forming white lupin.</title>
        <authorList>
            <person name="Hufnagel B."/>
            <person name="Marques A."/>
            <person name="Soriano A."/>
            <person name="Marques L."/>
            <person name="Divol F."/>
            <person name="Doumas P."/>
            <person name="Sallet E."/>
            <person name="Mancinotti D."/>
            <person name="Carrere S."/>
            <person name="Marande W."/>
            <person name="Arribat S."/>
            <person name="Keller J."/>
            <person name="Huneau C."/>
            <person name="Blein T."/>
            <person name="Aime D."/>
            <person name="Laguerre M."/>
            <person name="Taylor J."/>
            <person name="Schubert V."/>
            <person name="Nelson M."/>
            <person name="Geu-Flores F."/>
            <person name="Crespi M."/>
            <person name="Gallardo-Guerrero K."/>
            <person name="Delaux P.-M."/>
            <person name="Salse J."/>
            <person name="Berges H."/>
            <person name="Guyot R."/>
            <person name="Gouzy J."/>
            <person name="Peret B."/>
        </authorList>
    </citation>
    <scope>NUCLEOTIDE SEQUENCE [LARGE SCALE GENOMIC DNA]</scope>
    <source>
        <strain evidence="5">cv. Amiga</strain>
    </source>
</reference>
<dbReference type="EMBL" id="WOCE01000007">
    <property type="protein sequence ID" value="KAE9611017.1"/>
    <property type="molecule type" value="Genomic_DNA"/>
</dbReference>